<dbReference type="AlphaFoldDB" id="A0A2R5HJA5"/>
<evidence type="ECO:0000313" key="6">
    <source>
        <dbReference type="Proteomes" id="UP000245021"/>
    </source>
</evidence>
<keyword evidence="6" id="KW-1185">Reference proteome</keyword>
<evidence type="ECO:0000313" key="5">
    <source>
        <dbReference type="EMBL" id="GBG96281.1"/>
    </source>
</evidence>
<gene>
    <name evidence="5" type="ORF">NtB2_00392</name>
</gene>
<protein>
    <submittedName>
        <fullName evidence="5">Cell surface protein</fullName>
    </submittedName>
</protein>
<feature type="signal peptide" evidence="3">
    <location>
        <begin position="1"/>
        <end position="26"/>
    </location>
</feature>
<dbReference type="Pfam" id="PF07523">
    <property type="entry name" value="Big_3"/>
    <property type="match status" value="1"/>
</dbReference>
<comment type="caution">
    <text evidence="5">The sequence shown here is derived from an EMBL/GenBank/DDBJ whole genome shotgun (WGS) entry which is preliminary data.</text>
</comment>
<dbReference type="InterPro" id="IPR013783">
    <property type="entry name" value="Ig-like_fold"/>
</dbReference>
<dbReference type="RefSeq" id="WP_109245269.1">
    <property type="nucleotide sequence ID" value="NZ_BFFO01000002.1"/>
</dbReference>
<name>A0A2R5HJA5_9LACT</name>
<feature type="transmembrane region" description="Helical" evidence="2">
    <location>
        <begin position="133"/>
        <end position="152"/>
    </location>
</feature>
<organism evidence="5 6">
    <name type="scientific">Lactococcus termiticola</name>
    <dbReference type="NCBI Taxonomy" id="2169526"/>
    <lineage>
        <taxon>Bacteria</taxon>
        <taxon>Bacillati</taxon>
        <taxon>Bacillota</taxon>
        <taxon>Bacilli</taxon>
        <taxon>Lactobacillales</taxon>
        <taxon>Streptococcaceae</taxon>
        <taxon>Lactococcus</taxon>
    </lineage>
</organism>
<sequence length="583" mass="64826">MKTLKLIFFGLILLVGLSLASPPAEAVTEQPFMNITGQMKEADSKVHLTFIKSLGKSIQGTTADIQLTNEATGQTYRFNDVKIGPDDIISDANQRDFEGQLASTNGNIQPLSLDTSTRDKGTSLGEFGEQNTAWLSLTGLGLLILIVFCLAYNKKKRGAKFLGIVLFVIGTSLSPQTALAVSEESYELKQAEVLRDRNWKIEVKIYTNSLEEMSLLRPASPISTDGGSEQKPEPARPLTPAENLKPATALKPSKPVEPEDLTNLIVHDSQIKLGDDWKPEDNFDSAQSKIGELVNFSEIQVSGEVDSMNLGDYTIRYSYAGKQELAKVTVALDPAYLPTIDPDDPLAVHYLGLKWSIIRDPETLGDKHYLIALDQNIGRSSFSSAPYFYDNNDLKAPDNQGIWRESTAQQLINNWYNQNIQGTDFERSVLPASLPNPSLSDAKAYCDFWKLPFESNEKWGKHLYSSGYDVPMTTSERFRTRFDKENGIKSAFLMSGSDICDDEGDGAKIHYMTPEAVRHAEKYRDSTGIHYAYWLRSPGCKQQCASLGMWGYSTAVDQHWGIEYENDMSYVGCVLPGLIVKIQ</sequence>
<evidence type="ECO:0000256" key="2">
    <source>
        <dbReference type="SAM" id="Phobius"/>
    </source>
</evidence>
<dbReference type="Proteomes" id="UP000245021">
    <property type="component" value="Unassembled WGS sequence"/>
</dbReference>
<feature type="region of interest" description="Disordered" evidence="1">
    <location>
        <begin position="218"/>
        <end position="256"/>
    </location>
</feature>
<dbReference type="Gene3D" id="2.60.40.10">
    <property type="entry name" value="Immunoglobulins"/>
    <property type="match status" value="1"/>
</dbReference>
<evidence type="ECO:0000259" key="4">
    <source>
        <dbReference type="Pfam" id="PF07523"/>
    </source>
</evidence>
<dbReference type="InterPro" id="IPR022038">
    <property type="entry name" value="Ig-like_bact"/>
</dbReference>
<feature type="chain" id="PRO_5015319675" evidence="3">
    <location>
        <begin position="27"/>
        <end position="583"/>
    </location>
</feature>
<feature type="domain" description="Ig-like" evidence="4">
    <location>
        <begin position="266"/>
        <end position="330"/>
    </location>
</feature>
<keyword evidence="2" id="KW-0472">Membrane</keyword>
<accession>A0A2R5HJA5</accession>
<dbReference type="EMBL" id="BFFO01000002">
    <property type="protein sequence ID" value="GBG96281.1"/>
    <property type="molecule type" value="Genomic_DNA"/>
</dbReference>
<keyword evidence="3" id="KW-0732">Signal</keyword>
<feature type="transmembrane region" description="Helical" evidence="2">
    <location>
        <begin position="161"/>
        <end position="181"/>
    </location>
</feature>
<dbReference type="OrthoDB" id="2243933at2"/>
<keyword evidence="2" id="KW-1133">Transmembrane helix</keyword>
<keyword evidence="2" id="KW-0812">Transmembrane</keyword>
<evidence type="ECO:0000256" key="3">
    <source>
        <dbReference type="SAM" id="SignalP"/>
    </source>
</evidence>
<proteinExistence type="predicted"/>
<evidence type="ECO:0000256" key="1">
    <source>
        <dbReference type="SAM" id="MobiDB-lite"/>
    </source>
</evidence>
<reference evidence="5 6" key="1">
    <citation type="journal article" date="2018" name="Genome Announc.">
        <title>Draft Genome Sequence of Lactococcus sp. Strain NtB2 (JCM 32569), Isolated from the Gut of the Higher Termite Nasutitermes takasagoensis.</title>
        <authorList>
            <person name="Noda S."/>
            <person name="Aihara C."/>
            <person name="Yuki M."/>
            <person name="Ohkuma M."/>
        </authorList>
    </citation>
    <scope>NUCLEOTIDE SEQUENCE [LARGE SCALE GENOMIC DNA]</scope>
    <source>
        <strain evidence="5 6">NtB2</strain>
    </source>
</reference>